<dbReference type="InterPro" id="IPR018120">
    <property type="entry name" value="Glyco_hydro_1_AS"/>
</dbReference>
<organism evidence="6 7">
    <name type="scientific">Longicatena caecimuris</name>
    <dbReference type="NCBI Taxonomy" id="1796635"/>
    <lineage>
        <taxon>Bacteria</taxon>
        <taxon>Bacillati</taxon>
        <taxon>Bacillota</taxon>
        <taxon>Erysipelotrichia</taxon>
        <taxon>Erysipelotrichales</taxon>
        <taxon>Erysipelotrichaceae</taxon>
        <taxon>Longicatena</taxon>
    </lineage>
</organism>
<evidence type="ECO:0000256" key="4">
    <source>
        <dbReference type="PROSITE-ProRule" id="PRU10055"/>
    </source>
</evidence>
<evidence type="ECO:0000256" key="3">
    <source>
        <dbReference type="ARBA" id="ARBA00023295"/>
    </source>
</evidence>
<sequence>MSLRNDFFWGGSTSADQCEGAWQEGRKGINAVDVMTAGDVNTPRAITLDIDPKKNYPSHKAIDHYHRYQEDIALFKEMGFRMYRFSIDWSRIYPNGYDTKPNEEGLQHYDEVIAYCRKCGIEPTVTLCHFETPIGMFKKFGSWLHRDAIDCFVRYCETVFKRYNGKVKYWLPINEINTMTDCPWWAGAISEDASYKERMIAAYHQLIAHAKVVTLAHEINKENQVGSMYGGIFSYPATCHPDDIMANETFMKNYMFYVDVQNRGYYPSYKRKELARKGIVLPVQKEDDDILRKGVVDFISYSYYNTVVVGKDTKDFDLISFTTGYTNPYLEKTKWGWEIDPVGLRYSLNYMYDRYQKPIFIVENGIADYDVLEHGSVQDTYRKYYLKNHITELKKAVDYDGVDVRGYLWWGPLDIVSSGTGEMKKRYGFIYVDVDDQGNGSGTRYKKCSFAYYKKVIQSNGEDLEITE</sequence>
<dbReference type="FunFam" id="3.20.20.80:FF:000004">
    <property type="entry name" value="Beta-glucosidase 6-phospho-beta-glucosidase"/>
    <property type="match status" value="1"/>
</dbReference>
<dbReference type="Gene3D" id="3.20.20.80">
    <property type="entry name" value="Glycosidases"/>
    <property type="match status" value="1"/>
</dbReference>
<comment type="caution">
    <text evidence="6">The sequence shown here is derived from an EMBL/GenBank/DDBJ whole genome shotgun (WGS) entry which is preliminary data.</text>
</comment>
<dbReference type="GO" id="GO:0008422">
    <property type="term" value="F:beta-glucosidase activity"/>
    <property type="evidence" value="ECO:0007669"/>
    <property type="project" value="TreeGrafter"/>
</dbReference>
<dbReference type="SUPFAM" id="SSF51445">
    <property type="entry name" value="(Trans)glycosidases"/>
    <property type="match status" value="1"/>
</dbReference>
<dbReference type="GO" id="GO:0005829">
    <property type="term" value="C:cytosol"/>
    <property type="evidence" value="ECO:0007669"/>
    <property type="project" value="TreeGrafter"/>
</dbReference>
<dbReference type="RefSeq" id="WP_132224776.1">
    <property type="nucleotide sequence ID" value="NZ_JANKBG010000009.1"/>
</dbReference>
<accession>A0A4R3TDK5</accession>
<evidence type="ECO:0000256" key="1">
    <source>
        <dbReference type="ARBA" id="ARBA00010838"/>
    </source>
</evidence>
<evidence type="ECO:0000313" key="7">
    <source>
        <dbReference type="Proteomes" id="UP000295773"/>
    </source>
</evidence>
<keyword evidence="7" id="KW-1185">Reference proteome</keyword>
<dbReference type="PROSITE" id="PS00572">
    <property type="entry name" value="GLYCOSYL_HYDROL_F1_1"/>
    <property type="match status" value="1"/>
</dbReference>
<comment type="similarity">
    <text evidence="1 5">Belongs to the glycosyl hydrolase 1 family.</text>
</comment>
<dbReference type="InterPro" id="IPR017853">
    <property type="entry name" value="GH"/>
</dbReference>
<dbReference type="PANTHER" id="PTHR10353:SF122">
    <property type="entry name" value="6-PHOSPHO-BETA-GLUCOSIDASE ASCB-RELATED"/>
    <property type="match status" value="1"/>
</dbReference>
<evidence type="ECO:0000256" key="5">
    <source>
        <dbReference type="RuleBase" id="RU003690"/>
    </source>
</evidence>
<protein>
    <submittedName>
        <fullName evidence="6">6-phospho-beta-glucosidase</fullName>
    </submittedName>
</protein>
<keyword evidence="3" id="KW-0326">Glycosidase</keyword>
<dbReference type="Pfam" id="PF00232">
    <property type="entry name" value="Glyco_hydro_1"/>
    <property type="match status" value="1"/>
</dbReference>
<name>A0A4R3TDK5_9FIRM</name>
<feature type="active site" description="Nucleophile" evidence="4">
    <location>
        <position position="363"/>
    </location>
</feature>
<dbReference type="AlphaFoldDB" id="A0A4R3TDK5"/>
<dbReference type="PANTHER" id="PTHR10353">
    <property type="entry name" value="GLYCOSYL HYDROLASE"/>
    <property type="match status" value="1"/>
</dbReference>
<dbReference type="PRINTS" id="PR00131">
    <property type="entry name" value="GLHYDRLASE1"/>
</dbReference>
<reference evidence="6 7" key="1">
    <citation type="submission" date="2019-03" db="EMBL/GenBank/DDBJ databases">
        <title>Genomic Encyclopedia of Type Strains, Phase IV (KMG-IV): sequencing the most valuable type-strain genomes for metagenomic binning, comparative biology and taxonomic classification.</title>
        <authorList>
            <person name="Goeker M."/>
        </authorList>
    </citation>
    <scope>NUCLEOTIDE SEQUENCE [LARGE SCALE GENOMIC DNA]</scope>
    <source>
        <strain evidence="6 7">DSM 29481</strain>
    </source>
</reference>
<gene>
    <name evidence="6" type="ORF">EDD61_109110</name>
</gene>
<dbReference type="EMBL" id="SMBP01000009">
    <property type="protein sequence ID" value="TCU60071.1"/>
    <property type="molecule type" value="Genomic_DNA"/>
</dbReference>
<evidence type="ECO:0000313" key="6">
    <source>
        <dbReference type="EMBL" id="TCU60071.1"/>
    </source>
</evidence>
<keyword evidence="2" id="KW-0378">Hydrolase</keyword>
<proteinExistence type="inferred from homology"/>
<dbReference type="Proteomes" id="UP000295773">
    <property type="component" value="Unassembled WGS sequence"/>
</dbReference>
<dbReference type="InterPro" id="IPR001360">
    <property type="entry name" value="Glyco_hydro_1"/>
</dbReference>
<dbReference type="GO" id="GO:0016052">
    <property type="term" value="P:carbohydrate catabolic process"/>
    <property type="evidence" value="ECO:0007669"/>
    <property type="project" value="TreeGrafter"/>
</dbReference>
<evidence type="ECO:0000256" key="2">
    <source>
        <dbReference type="ARBA" id="ARBA00022801"/>
    </source>
</evidence>